<keyword evidence="2" id="KW-1185">Reference proteome</keyword>
<sequence>MTLMPGLDLMDTKFWSLEDETKEIIRHAFVALLKDIWRLDIAPYDCALRNILWEPQSKHCSIVDFEHYHQAKDPINMHETEEMQRWGIVQRPPPSHCKY</sequence>
<dbReference type="AlphaFoldDB" id="A0AAE0WH41"/>
<dbReference type="Proteomes" id="UP001274830">
    <property type="component" value="Unassembled WGS sequence"/>
</dbReference>
<gene>
    <name evidence="1" type="ORF">LTR78_010027</name>
</gene>
<dbReference type="Gene3D" id="1.10.510.10">
    <property type="entry name" value="Transferase(Phosphotransferase) domain 1"/>
    <property type="match status" value="1"/>
</dbReference>
<protein>
    <submittedName>
        <fullName evidence="1">Uncharacterized protein</fullName>
    </submittedName>
</protein>
<proteinExistence type="predicted"/>
<comment type="caution">
    <text evidence="1">The sequence shown here is derived from an EMBL/GenBank/DDBJ whole genome shotgun (WGS) entry which is preliminary data.</text>
</comment>
<organism evidence="1 2">
    <name type="scientific">Recurvomyces mirabilis</name>
    <dbReference type="NCBI Taxonomy" id="574656"/>
    <lineage>
        <taxon>Eukaryota</taxon>
        <taxon>Fungi</taxon>
        <taxon>Dikarya</taxon>
        <taxon>Ascomycota</taxon>
        <taxon>Pezizomycotina</taxon>
        <taxon>Dothideomycetes</taxon>
        <taxon>Dothideomycetidae</taxon>
        <taxon>Mycosphaerellales</taxon>
        <taxon>Teratosphaeriaceae</taxon>
        <taxon>Recurvomyces</taxon>
    </lineage>
</organism>
<accession>A0AAE0WH41</accession>
<evidence type="ECO:0000313" key="2">
    <source>
        <dbReference type="Proteomes" id="UP001274830"/>
    </source>
</evidence>
<dbReference type="EMBL" id="JAUTXT010000063">
    <property type="protein sequence ID" value="KAK3670087.1"/>
    <property type="molecule type" value="Genomic_DNA"/>
</dbReference>
<name>A0AAE0WH41_9PEZI</name>
<reference evidence="1" key="1">
    <citation type="submission" date="2023-07" db="EMBL/GenBank/DDBJ databases">
        <title>Black Yeasts Isolated from many extreme environments.</title>
        <authorList>
            <person name="Coleine C."/>
            <person name="Stajich J.E."/>
            <person name="Selbmann L."/>
        </authorList>
    </citation>
    <scope>NUCLEOTIDE SEQUENCE</scope>
    <source>
        <strain evidence="1">CCFEE 5485</strain>
    </source>
</reference>
<evidence type="ECO:0000313" key="1">
    <source>
        <dbReference type="EMBL" id="KAK3670087.1"/>
    </source>
</evidence>